<proteinExistence type="predicted"/>
<comment type="caution">
    <text evidence="1">The sequence shown here is derived from an EMBL/GenBank/DDBJ whole genome shotgun (WGS) entry which is preliminary data.</text>
</comment>
<evidence type="ECO:0000313" key="1">
    <source>
        <dbReference type="EMBL" id="GBN17109.1"/>
    </source>
</evidence>
<dbReference type="Proteomes" id="UP000499080">
    <property type="component" value="Unassembled WGS sequence"/>
</dbReference>
<dbReference type="AlphaFoldDB" id="A0A4Y2LRJ8"/>
<keyword evidence="2" id="KW-1185">Reference proteome</keyword>
<evidence type="ECO:0000313" key="2">
    <source>
        <dbReference type="Proteomes" id="UP000499080"/>
    </source>
</evidence>
<reference evidence="1 2" key="1">
    <citation type="journal article" date="2019" name="Sci. Rep.">
        <title>Orb-weaving spider Araneus ventricosus genome elucidates the spidroin gene catalogue.</title>
        <authorList>
            <person name="Kono N."/>
            <person name="Nakamura H."/>
            <person name="Ohtoshi R."/>
            <person name="Moran D.A.P."/>
            <person name="Shinohara A."/>
            <person name="Yoshida Y."/>
            <person name="Fujiwara M."/>
            <person name="Mori M."/>
            <person name="Tomita M."/>
            <person name="Arakawa K."/>
        </authorList>
    </citation>
    <scope>NUCLEOTIDE SEQUENCE [LARGE SCALE GENOMIC DNA]</scope>
</reference>
<accession>A0A4Y2LRJ8</accession>
<protein>
    <submittedName>
        <fullName evidence="1">Uncharacterized protein</fullName>
    </submittedName>
</protein>
<sequence>MSRQSRACSYHPLATAFHCTVPLTPTWAKHHLLTPIWAGLLRLRPQLGPNIILTPNWPNLHLTPTLARLGRSVNQTNSQIPLWPQLFSQARRPLLEMSKPCLPKTIEGTYVETPACL</sequence>
<gene>
    <name evidence="1" type="ORF">AVEN_169799_1</name>
</gene>
<organism evidence="1 2">
    <name type="scientific">Araneus ventricosus</name>
    <name type="common">Orbweaver spider</name>
    <name type="synonym">Epeira ventricosa</name>
    <dbReference type="NCBI Taxonomy" id="182803"/>
    <lineage>
        <taxon>Eukaryota</taxon>
        <taxon>Metazoa</taxon>
        <taxon>Ecdysozoa</taxon>
        <taxon>Arthropoda</taxon>
        <taxon>Chelicerata</taxon>
        <taxon>Arachnida</taxon>
        <taxon>Araneae</taxon>
        <taxon>Araneomorphae</taxon>
        <taxon>Entelegynae</taxon>
        <taxon>Araneoidea</taxon>
        <taxon>Araneidae</taxon>
        <taxon>Araneus</taxon>
    </lineage>
</organism>
<dbReference type="EMBL" id="BGPR01006225">
    <property type="protein sequence ID" value="GBN17109.1"/>
    <property type="molecule type" value="Genomic_DNA"/>
</dbReference>
<name>A0A4Y2LRJ8_ARAVE</name>